<accession>A0A4C1WSP3</accession>
<evidence type="ECO:0000313" key="2">
    <source>
        <dbReference type="Proteomes" id="UP000299102"/>
    </source>
</evidence>
<dbReference type="EMBL" id="BGZK01000617">
    <property type="protein sequence ID" value="GBP53137.1"/>
    <property type="molecule type" value="Genomic_DNA"/>
</dbReference>
<dbReference type="AlphaFoldDB" id="A0A4C1WSP3"/>
<protein>
    <submittedName>
        <fullName evidence="1">Uncharacterized protein</fullName>
    </submittedName>
</protein>
<comment type="caution">
    <text evidence="1">The sequence shown here is derived from an EMBL/GenBank/DDBJ whole genome shotgun (WGS) entry which is preliminary data.</text>
</comment>
<sequence>MVGTVAPRRSMVATTRCSRRGGASAHVLVRVARGGGVVVRGGGRSVHGAVMRVVVELQVRRNGRVELGGAPAQRRDAVPPPQLLLGLAAVTWTTRQDQERLRPDPGLAYDLDLTLLRFQFRSPTKAHSMKSTHYNVQITNSTIILYVYMSAGYAPLWGTVQCVQGDAFGYTASTQALDNTALLANDFLDKL</sequence>
<gene>
    <name evidence="1" type="ORF">EVAR_28479_1</name>
</gene>
<proteinExistence type="predicted"/>
<reference evidence="1 2" key="1">
    <citation type="journal article" date="2019" name="Commun. Biol.">
        <title>The bagworm genome reveals a unique fibroin gene that provides high tensile strength.</title>
        <authorList>
            <person name="Kono N."/>
            <person name="Nakamura H."/>
            <person name="Ohtoshi R."/>
            <person name="Tomita M."/>
            <person name="Numata K."/>
            <person name="Arakawa K."/>
        </authorList>
    </citation>
    <scope>NUCLEOTIDE SEQUENCE [LARGE SCALE GENOMIC DNA]</scope>
</reference>
<keyword evidence="2" id="KW-1185">Reference proteome</keyword>
<name>A0A4C1WSP3_EUMVA</name>
<evidence type="ECO:0000313" key="1">
    <source>
        <dbReference type="EMBL" id="GBP53137.1"/>
    </source>
</evidence>
<organism evidence="1 2">
    <name type="scientific">Eumeta variegata</name>
    <name type="common">Bagworm moth</name>
    <name type="synonym">Eumeta japonica</name>
    <dbReference type="NCBI Taxonomy" id="151549"/>
    <lineage>
        <taxon>Eukaryota</taxon>
        <taxon>Metazoa</taxon>
        <taxon>Ecdysozoa</taxon>
        <taxon>Arthropoda</taxon>
        <taxon>Hexapoda</taxon>
        <taxon>Insecta</taxon>
        <taxon>Pterygota</taxon>
        <taxon>Neoptera</taxon>
        <taxon>Endopterygota</taxon>
        <taxon>Lepidoptera</taxon>
        <taxon>Glossata</taxon>
        <taxon>Ditrysia</taxon>
        <taxon>Tineoidea</taxon>
        <taxon>Psychidae</taxon>
        <taxon>Oiketicinae</taxon>
        <taxon>Eumeta</taxon>
    </lineage>
</organism>
<dbReference type="Proteomes" id="UP000299102">
    <property type="component" value="Unassembled WGS sequence"/>
</dbReference>